<dbReference type="InterPro" id="IPR013546">
    <property type="entry name" value="PII_UdlTrfase/GS_AdlTrfase"/>
</dbReference>
<dbReference type="GO" id="GO:0000820">
    <property type="term" value="P:regulation of glutamine family amino acid metabolic process"/>
    <property type="evidence" value="ECO:0007669"/>
    <property type="project" value="TreeGrafter"/>
</dbReference>
<dbReference type="EMBL" id="RJVA01000015">
    <property type="protein sequence ID" value="ROQ90262.1"/>
    <property type="molecule type" value="Genomic_DNA"/>
</dbReference>
<dbReference type="InterPro" id="IPR023057">
    <property type="entry name" value="GlnE"/>
</dbReference>
<comment type="caution">
    <text evidence="9">The sequence shown here is derived from an EMBL/GenBank/DDBJ whole genome shotgun (WGS) entry which is preliminary data.</text>
</comment>
<gene>
    <name evidence="9" type="ORF">EDC27_2884</name>
</gene>
<dbReference type="InterPro" id="IPR043519">
    <property type="entry name" value="NT_sf"/>
</dbReference>
<dbReference type="GO" id="GO:0016874">
    <property type="term" value="F:ligase activity"/>
    <property type="evidence" value="ECO:0007669"/>
    <property type="project" value="UniProtKB-KW"/>
</dbReference>
<keyword evidence="6" id="KW-0511">Multifunctional enzyme</keyword>
<dbReference type="GO" id="GO:0008882">
    <property type="term" value="F:[glutamate-ammonia-ligase] adenylyltransferase activity"/>
    <property type="evidence" value="ECO:0007669"/>
    <property type="project" value="InterPro"/>
</dbReference>
<dbReference type="Gene3D" id="3.30.460.10">
    <property type="entry name" value="Beta Polymerase, domain 2"/>
    <property type="match status" value="2"/>
</dbReference>
<keyword evidence="3" id="KW-0547">Nucleotide-binding</keyword>
<dbReference type="SUPFAM" id="SSF81593">
    <property type="entry name" value="Nucleotidyltransferase substrate binding subunit/domain"/>
    <property type="match status" value="2"/>
</dbReference>
<evidence type="ECO:0000256" key="6">
    <source>
        <dbReference type="ARBA" id="ARBA00023268"/>
    </source>
</evidence>
<feature type="domain" description="PII-uridylyltransferase/Glutamine-synthetase adenylyltransferase" evidence="8">
    <location>
        <begin position="781"/>
        <end position="920"/>
    </location>
</feature>
<evidence type="ECO:0000313" key="10">
    <source>
        <dbReference type="Proteomes" id="UP000276223"/>
    </source>
</evidence>
<keyword evidence="5" id="KW-0460">Magnesium</keyword>
<evidence type="ECO:0000256" key="4">
    <source>
        <dbReference type="ARBA" id="ARBA00022840"/>
    </source>
</evidence>
<reference evidence="9 10" key="1">
    <citation type="submission" date="2018-11" db="EMBL/GenBank/DDBJ databases">
        <title>Genomic Encyclopedia of Type Strains, Phase IV (KMG-IV): sequencing the most valuable type-strain genomes for metagenomic binning, comparative biology and taxonomic classification.</title>
        <authorList>
            <person name="Goeker M."/>
        </authorList>
    </citation>
    <scope>NUCLEOTIDE SEQUENCE [LARGE SCALE GENOMIC DNA]</scope>
    <source>
        <strain evidence="9 10">DSM 22027</strain>
    </source>
</reference>
<dbReference type="InterPro" id="IPR005190">
    <property type="entry name" value="GlnE_rpt_dom"/>
</dbReference>
<keyword evidence="10" id="KW-1185">Reference proteome</keyword>
<feature type="domain" description="PII-uridylyltransferase/Glutamine-synthetase adenylyltransferase" evidence="8">
    <location>
        <begin position="303"/>
        <end position="428"/>
    </location>
</feature>
<sequence length="931" mass="105411">MGTGMHEAEQAMADELETISRASTYLATLLRRSPEDVAWLWDHKNLLRRYAITDLYDDLARTLVKAASWIDAQKAVRRFKQRHFLRIGGRDLLGLADLSETTAQLSDLAQVALEGGLRWLRDHPHLWAPSAVAAQMPKVFDLYGLSLLGLGKLGGRELNYVSDIDLLFLRQDKRTSTPRGNTESLYETLCFLCQKLVSLLADSVEGDRVFHVDLRLRPQGKDGELVPSVAGAAFHYLLQGQAWERQMLLKARPVAGDRALGMAFLHEVRPFVFRRFLDFQALDELKGMRDRILHELRSQLADAPFDVKLGVGGIREVEFLVQSFQLIYGGRMPQLDEPNTLTALEKLKTLRLLPADAAQELREAYVFLRRVEHWIQLDQNRRTQKIPSSTKARERLAGALGFDGHWTRFQEALTMHTQAVHRHFTALFKPHAPKRSQEDESHVEPDTDDASLSLTASSVGRLLPSLDGLATPLKTAVLRATESLVAGVDVDTQKTMTSRVDRYMTQVRRRPGLLHFLGTHRALIPVIVSALGRSDLVADLLTHQPSLVEALSTWRVAQVPHPQWEALAKGILDKASSYEERLEWLRRLKNERFMLLALADLAGAMPHEALESALADLADFVVRHTLRAVMDAVGLDPHLPLAVIALGSLGSREMDYLSDLDLMFVYDPPEGEKSDQIPLPVIRMLQRFMRMLSTPLQEGPGYEVDARLRPTGSYGPLVVTRTTWQDYYTNKADIWEIQALLRFRFVAGDSVLGSALERAVHRLCFRERTHAMVWPRLCQLRRRMEEERTVERDDTVDIKLGVGGLADLEFLTQGLQLIHGHKNPALQRGSTAALLREALTYVPDGPRTSAEMLEAFHGLRMLEHRFHLMTHRSGSVVSKQHFQQMTRLGLWPAAAESRPMETWEDLLAVRRRIRRLFQSLCEDAPWHVATS</sequence>
<protein>
    <submittedName>
        <fullName evidence="9">Glutamate-ammonia-ligase adenylyltransferase</fullName>
    </submittedName>
</protein>
<keyword evidence="4" id="KW-0067">ATP-binding</keyword>
<dbReference type="Gene3D" id="1.20.120.330">
    <property type="entry name" value="Nucleotidyltransferases domain 2"/>
    <property type="match status" value="2"/>
</dbReference>
<dbReference type="NCBIfam" id="NF008292">
    <property type="entry name" value="PRK11072.1"/>
    <property type="match status" value="1"/>
</dbReference>
<accession>A0A3N1UG17</accession>
<name>A0A3N1UG17_9BACT</name>
<dbReference type="AlphaFoldDB" id="A0A3N1UG17"/>
<keyword evidence="2 9" id="KW-0548">Nucleotidyltransferase</keyword>
<evidence type="ECO:0000256" key="1">
    <source>
        <dbReference type="ARBA" id="ARBA00022679"/>
    </source>
</evidence>
<dbReference type="FunFam" id="1.20.120.330:FF:000005">
    <property type="entry name" value="Bifunctional glutamine synthetase adenylyltransferase/adenylyl-removing enzyme"/>
    <property type="match status" value="1"/>
</dbReference>
<feature type="domain" description="Glutamate-ammonia ligase adenylyltransferase repeated" evidence="7">
    <location>
        <begin position="15"/>
        <end position="266"/>
    </location>
</feature>
<dbReference type="PANTHER" id="PTHR30621">
    <property type="entry name" value="GLUTAMINE SYNTHETASE ADENYLYLTRANSFERASE"/>
    <property type="match status" value="1"/>
</dbReference>
<evidence type="ECO:0000256" key="2">
    <source>
        <dbReference type="ARBA" id="ARBA00022695"/>
    </source>
</evidence>
<proteinExistence type="predicted"/>
<evidence type="ECO:0000259" key="8">
    <source>
        <dbReference type="Pfam" id="PF08335"/>
    </source>
</evidence>
<dbReference type="SUPFAM" id="SSF81301">
    <property type="entry name" value="Nucleotidyltransferase"/>
    <property type="match status" value="2"/>
</dbReference>
<keyword evidence="1 9" id="KW-0808">Transferase</keyword>
<evidence type="ECO:0000313" key="9">
    <source>
        <dbReference type="EMBL" id="ROQ90262.1"/>
    </source>
</evidence>
<dbReference type="Proteomes" id="UP000276223">
    <property type="component" value="Unassembled WGS sequence"/>
</dbReference>
<feature type="domain" description="Glutamate-ammonia ligase adenylyltransferase repeated" evidence="7">
    <location>
        <begin position="527"/>
        <end position="757"/>
    </location>
</feature>
<evidence type="ECO:0000256" key="5">
    <source>
        <dbReference type="ARBA" id="ARBA00022842"/>
    </source>
</evidence>
<dbReference type="CDD" id="cd05401">
    <property type="entry name" value="NT_GlnE_GlnD_like"/>
    <property type="match status" value="2"/>
</dbReference>
<dbReference type="RefSeq" id="WP_170161845.1">
    <property type="nucleotide sequence ID" value="NZ_RJVA01000015.1"/>
</dbReference>
<evidence type="ECO:0000259" key="7">
    <source>
        <dbReference type="Pfam" id="PF03710"/>
    </source>
</evidence>
<dbReference type="GO" id="GO:0005829">
    <property type="term" value="C:cytosol"/>
    <property type="evidence" value="ECO:0007669"/>
    <property type="project" value="TreeGrafter"/>
</dbReference>
<keyword evidence="9" id="KW-0436">Ligase</keyword>
<evidence type="ECO:0000256" key="3">
    <source>
        <dbReference type="ARBA" id="ARBA00022741"/>
    </source>
</evidence>
<dbReference type="Pfam" id="PF08335">
    <property type="entry name" value="GlnD_UR_UTase"/>
    <property type="match status" value="2"/>
</dbReference>
<dbReference type="PANTHER" id="PTHR30621:SF0">
    <property type="entry name" value="BIFUNCTIONAL GLUTAMINE SYNTHETASE ADENYLYLTRANSFERASE_ADENYLYL-REMOVING ENZYME"/>
    <property type="match status" value="1"/>
</dbReference>
<dbReference type="GO" id="GO:0005524">
    <property type="term" value="F:ATP binding"/>
    <property type="evidence" value="ECO:0007669"/>
    <property type="project" value="UniProtKB-KW"/>
</dbReference>
<dbReference type="Pfam" id="PF03710">
    <property type="entry name" value="GlnE"/>
    <property type="match status" value="2"/>
</dbReference>
<organism evidence="9 10">
    <name type="scientific">Desulfosoma caldarium</name>
    <dbReference type="NCBI Taxonomy" id="610254"/>
    <lineage>
        <taxon>Bacteria</taxon>
        <taxon>Pseudomonadati</taxon>
        <taxon>Thermodesulfobacteriota</taxon>
        <taxon>Syntrophobacteria</taxon>
        <taxon>Syntrophobacterales</taxon>
        <taxon>Syntrophobacteraceae</taxon>
        <taxon>Desulfosoma</taxon>
    </lineage>
</organism>